<dbReference type="GO" id="GO:0003677">
    <property type="term" value="F:DNA binding"/>
    <property type="evidence" value="ECO:0007669"/>
    <property type="project" value="UniProtKB-UniRule"/>
</dbReference>
<evidence type="ECO:0000256" key="1">
    <source>
        <dbReference type="PROSITE-ProRule" id="PRU01076"/>
    </source>
</evidence>
<dbReference type="Proteomes" id="UP000185860">
    <property type="component" value="Unassembled WGS sequence"/>
</dbReference>
<feature type="domain" description="SpoVT-AbrB" evidence="2">
    <location>
        <begin position="7"/>
        <end position="52"/>
    </location>
</feature>
<dbReference type="InterPro" id="IPR037914">
    <property type="entry name" value="SpoVT-AbrB_sf"/>
</dbReference>
<protein>
    <submittedName>
        <fullName evidence="3">MazE family transcriptional regulator</fullName>
    </submittedName>
</protein>
<sequence length="88" mass="10130">MGAAIRTRIIKIGNSQGIRIPKPLLEQSGINIDKEVEIEVEGDRLIMRAAPKVRLGWDEAFAAMAQRQDDILLDDVRTTNWDRVEWEW</sequence>
<proteinExistence type="predicted"/>
<keyword evidence="1" id="KW-0238">DNA-binding</keyword>
<comment type="caution">
    <text evidence="3">The sequence shown here is derived from an EMBL/GenBank/DDBJ whole genome shotgun (WGS) entry which is preliminary data.</text>
</comment>
<gene>
    <name evidence="3" type="ORF">NIES2119_23140</name>
</gene>
<dbReference type="PROSITE" id="PS51740">
    <property type="entry name" value="SPOVT_ABRB"/>
    <property type="match status" value="1"/>
</dbReference>
<organism evidence="3 4">
    <name type="scientific">[Phormidium ambiguum] IAM M-71</name>
    <dbReference type="NCBI Taxonomy" id="454136"/>
    <lineage>
        <taxon>Bacteria</taxon>
        <taxon>Bacillati</taxon>
        <taxon>Cyanobacteriota</taxon>
        <taxon>Cyanophyceae</taxon>
        <taxon>Oscillatoriophycideae</taxon>
        <taxon>Aerosakkonematales</taxon>
        <taxon>Aerosakkonemataceae</taxon>
        <taxon>Floridanema</taxon>
    </lineage>
</organism>
<dbReference type="SUPFAM" id="SSF89447">
    <property type="entry name" value="AbrB/MazE/MraZ-like"/>
    <property type="match status" value="1"/>
</dbReference>
<dbReference type="RefSeq" id="WP_073595863.1">
    <property type="nucleotide sequence ID" value="NZ_MRCE01000029.1"/>
</dbReference>
<dbReference type="SMART" id="SM00966">
    <property type="entry name" value="SpoVT_AbrB"/>
    <property type="match status" value="1"/>
</dbReference>
<dbReference type="STRING" id="454136.NIES2119_23140"/>
<dbReference type="Pfam" id="PF04014">
    <property type="entry name" value="MazE_antitoxin"/>
    <property type="match status" value="1"/>
</dbReference>
<name>A0A1U7IAF4_9CYAN</name>
<dbReference type="AlphaFoldDB" id="A0A1U7IAF4"/>
<evidence type="ECO:0000313" key="4">
    <source>
        <dbReference type="Proteomes" id="UP000185860"/>
    </source>
</evidence>
<dbReference type="InterPro" id="IPR007159">
    <property type="entry name" value="SpoVT-AbrB_dom"/>
</dbReference>
<evidence type="ECO:0000259" key="2">
    <source>
        <dbReference type="PROSITE" id="PS51740"/>
    </source>
</evidence>
<dbReference type="Gene3D" id="2.10.260.10">
    <property type="match status" value="1"/>
</dbReference>
<dbReference type="OrthoDB" id="9795766at2"/>
<accession>A0A1U7IAF4</accession>
<reference evidence="3 4" key="1">
    <citation type="submission" date="2016-11" db="EMBL/GenBank/DDBJ databases">
        <title>Draft Genome Sequences of Nine Cyanobacterial Strains from Diverse Habitats.</title>
        <authorList>
            <person name="Zhu T."/>
            <person name="Hou S."/>
            <person name="Lu X."/>
            <person name="Hess W.R."/>
        </authorList>
    </citation>
    <scope>NUCLEOTIDE SEQUENCE [LARGE SCALE GENOMIC DNA]</scope>
    <source>
        <strain evidence="3 4">IAM M-71</strain>
    </source>
</reference>
<evidence type="ECO:0000313" key="3">
    <source>
        <dbReference type="EMBL" id="OKH33475.1"/>
    </source>
</evidence>
<dbReference type="EMBL" id="MRCE01000029">
    <property type="protein sequence ID" value="OKH33475.1"/>
    <property type="molecule type" value="Genomic_DNA"/>
</dbReference>